<dbReference type="STRING" id="765177.Desmu_0690"/>
<organism evidence="3 4">
    <name type="scientific">Desulfurococcus mucosus (strain ATCC 35584 / DSM 2162 / JCM 9187 / O7/1)</name>
    <dbReference type="NCBI Taxonomy" id="765177"/>
    <lineage>
        <taxon>Archaea</taxon>
        <taxon>Thermoproteota</taxon>
        <taxon>Thermoprotei</taxon>
        <taxon>Desulfurococcales</taxon>
        <taxon>Desulfurococcaceae</taxon>
        <taxon>Desulfurococcus</taxon>
    </lineage>
</organism>
<evidence type="ECO:0000313" key="3">
    <source>
        <dbReference type="EMBL" id="ADV64997.1"/>
    </source>
</evidence>
<protein>
    <recommendedName>
        <fullName evidence="2">UPF0147 protein Desmu_0690</fullName>
    </recommendedName>
</protein>
<dbReference type="HOGENOM" id="CLU_165882_1_0_2"/>
<accession>E8R921</accession>
<evidence type="ECO:0000256" key="2">
    <source>
        <dbReference type="HAMAP-Rule" id="MF_00342"/>
    </source>
</evidence>
<name>E8R921_DESM0</name>
<dbReference type="InterPro" id="IPR023130">
    <property type="entry name" value="Ta0600-like_sf"/>
</dbReference>
<evidence type="ECO:0000313" key="4">
    <source>
        <dbReference type="Proteomes" id="UP000001068"/>
    </source>
</evidence>
<dbReference type="Pfam" id="PF03685">
    <property type="entry name" value="UPF0147"/>
    <property type="match status" value="1"/>
</dbReference>
<dbReference type="Proteomes" id="UP000001068">
    <property type="component" value="Chromosome"/>
</dbReference>
<dbReference type="KEGG" id="dmu:Desmu_0690"/>
<dbReference type="GeneID" id="10153385"/>
<dbReference type="HAMAP" id="MF_00342">
    <property type="entry name" value="UPF0147"/>
    <property type="match status" value="1"/>
</dbReference>
<keyword evidence="4" id="KW-1185">Reference proteome</keyword>
<gene>
    <name evidence="3" type="ordered locus">Desmu_0690</name>
</gene>
<proteinExistence type="inferred from homology"/>
<comment type="similarity">
    <text evidence="1 2">Belongs to the UPF0147 family.</text>
</comment>
<dbReference type="OrthoDB" id="65304at2157"/>
<reference evidence="4" key="1">
    <citation type="submission" date="2010-11" db="EMBL/GenBank/DDBJ databases">
        <title>The complete genome of Desulfurococcus mucosus DSM 2162.</title>
        <authorList>
            <consortium name="US DOE Joint Genome Institute (JGI-PGF)"/>
            <person name="Lucas S."/>
            <person name="Copeland A."/>
            <person name="Lapidus A."/>
            <person name="Bruce D."/>
            <person name="Goodwin L."/>
            <person name="Pitluck S."/>
            <person name="Kyrpides N."/>
            <person name="Mavromatis K."/>
            <person name="Pagani I."/>
            <person name="Ivanova N."/>
            <person name="Ovchinnikova G."/>
            <person name="Chertkov O."/>
            <person name="Held B."/>
            <person name="Brettin T."/>
            <person name="Detter J.C."/>
            <person name="Tapia R."/>
            <person name="Han C."/>
            <person name="Land M."/>
            <person name="Hauser L."/>
            <person name="Markowitz V."/>
            <person name="Cheng J.-F."/>
            <person name="Hugenholtz P."/>
            <person name="Woyke T."/>
            <person name="Wu D."/>
            <person name="Wirth R."/>
            <person name="Bilek Y."/>
            <person name="Hader T."/>
            <person name="Klenk H.-P."/>
            <person name="Eisen J.A."/>
        </authorList>
    </citation>
    <scope>NUCLEOTIDE SEQUENCE [LARGE SCALE GENOMIC DNA]</scope>
    <source>
        <strain evidence="4">ATCC 35584 / DSM 2162 / JCM 9187 / O7/1</strain>
    </source>
</reference>
<dbReference type="SUPFAM" id="SSF158436">
    <property type="entry name" value="Ta0600-like"/>
    <property type="match status" value="1"/>
</dbReference>
<evidence type="ECO:0000256" key="1">
    <source>
        <dbReference type="ARBA" id="ARBA00005958"/>
    </source>
</evidence>
<dbReference type="NCBIfam" id="NF003319">
    <property type="entry name" value="PRK04330.1"/>
    <property type="match status" value="1"/>
</dbReference>
<sequence>MSKVPDNEVKMRNAIYLLMSIVNDTAVPRNIRRAATEALNHLRDERYTPGVRAANAVGVLDQVSQDPNMPLSARTKIWQVIAILETIHD</sequence>
<dbReference type="eggNOG" id="arCOG04308">
    <property type="taxonomic scope" value="Archaea"/>
</dbReference>
<dbReference type="EMBL" id="CP002363">
    <property type="protein sequence ID" value="ADV64997.1"/>
    <property type="molecule type" value="Genomic_DNA"/>
</dbReference>
<dbReference type="AlphaFoldDB" id="E8R921"/>
<dbReference type="InterPro" id="IPR005354">
    <property type="entry name" value="UPF0147"/>
</dbReference>
<reference evidence="3 4" key="2">
    <citation type="journal article" date="2011" name="Stand. Genomic Sci.">
        <title>Complete genome sequence of Desulfurococcus mucosus type strain (O7/1).</title>
        <authorList>
            <person name="Wirth R."/>
            <person name="Chertkov O."/>
            <person name="Held B."/>
            <person name="Lapidus A."/>
            <person name="Nolan M."/>
            <person name="Lucas S."/>
            <person name="Hammon N."/>
            <person name="Deshpande S."/>
            <person name="Cheng J.F."/>
            <person name="Tapia R."/>
            <person name="Han C."/>
            <person name="Goodwin L."/>
            <person name="Pitluck S."/>
            <person name="Liolios K."/>
            <person name="Ioanna P."/>
            <person name="Ivanova N."/>
            <person name="Mavromatis K."/>
            <person name="Mikhailova N."/>
            <person name="Pati A."/>
            <person name="Chen A."/>
            <person name="Palaniappan K."/>
            <person name="Land M."/>
            <person name="Hauser L."/>
            <person name="Chang Y.J."/>
            <person name="Jeffries C.D."/>
            <person name="Bilek Y."/>
            <person name="Hader T."/>
            <person name="Rohde M."/>
            <person name="Spring S."/>
            <person name="Sikorski J."/>
            <person name="Goker M."/>
            <person name="Woyke T."/>
            <person name="Bristow J."/>
            <person name="Eisen J.A."/>
            <person name="Markowitz V."/>
            <person name="Hugenholtz P."/>
            <person name="Kyrpides N.C."/>
            <person name="Klenk H.P."/>
        </authorList>
    </citation>
    <scope>NUCLEOTIDE SEQUENCE [LARGE SCALE GENOMIC DNA]</scope>
    <source>
        <strain evidence="4">ATCC 35584 / DSM 2162 / JCM 9187 / O7/1</strain>
    </source>
</reference>
<dbReference type="RefSeq" id="WP_013562219.1">
    <property type="nucleotide sequence ID" value="NC_014961.1"/>
</dbReference>
<dbReference type="Gene3D" id="1.20.1440.50">
    <property type="entry name" value="Ta0600-like"/>
    <property type="match status" value="1"/>
</dbReference>